<dbReference type="GO" id="GO:0016020">
    <property type="term" value="C:membrane"/>
    <property type="evidence" value="ECO:0007669"/>
    <property type="project" value="UniProtKB-SubCell"/>
</dbReference>
<sequence>VSLRMEFSSPLEEVDIFHWNLSRSFQGISSLCALIGIVFNSCIFITTVRSRKLRATYNILIAICALSDVVHQIGTLVQLPFVFGVYLEIDSRICDVIMFIPEMGIGVGCACILSVGIDRMLSVVYSLRYRALNNKCYHANTDFRSKKIRGLTNTRFDFSPVYCEIMTPYGMGGSFFATANFSVNIVSSIIYFITWIGLQKHADAIAMKRIIKSLFIIVTVDVSGWLLTPGLIALSKQLNIEPQQQYVMVYFGVIFINLALSIKLPIYYFTR</sequence>
<dbReference type="EMBL" id="BTRK01000006">
    <property type="protein sequence ID" value="GMR57902.1"/>
    <property type="molecule type" value="Genomic_DNA"/>
</dbReference>
<dbReference type="Gene3D" id="1.20.1070.10">
    <property type="entry name" value="Rhodopsin 7-helix transmembrane proteins"/>
    <property type="match status" value="1"/>
</dbReference>
<evidence type="ECO:0000313" key="8">
    <source>
        <dbReference type="Proteomes" id="UP001328107"/>
    </source>
</evidence>
<dbReference type="GO" id="GO:0004930">
    <property type="term" value="F:G protein-coupled receptor activity"/>
    <property type="evidence" value="ECO:0007669"/>
    <property type="project" value="InterPro"/>
</dbReference>
<dbReference type="InterPro" id="IPR017452">
    <property type="entry name" value="GPCR_Rhodpsn_7TM"/>
</dbReference>
<dbReference type="PANTHER" id="PTHR23360:SF5">
    <property type="entry name" value="G-PROTEIN COUPLED RECEPTORS FAMILY 1 PROFILE DOMAIN-CONTAINING PROTEIN"/>
    <property type="match status" value="1"/>
</dbReference>
<accession>A0AAN5D8C4</accession>
<feature type="transmembrane region" description="Helical" evidence="5">
    <location>
        <begin position="28"/>
        <end position="48"/>
    </location>
</feature>
<keyword evidence="2 5" id="KW-0812">Transmembrane</keyword>
<evidence type="ECO:0000259" key="6">
    <source>
        <dbReference type="PROSITE" id="PS50262"/>
    </source>
</evidence>
<evidence type="ECO:0000256" key="5">
    <source>
        <dbReference type="SAM" id="Phobius"/>
    </source>
</evidence>
<comment type="subcellular location">
    <subcellularLocation>
        <location evidence="1">Membrane</location>
    </subcellularLocation>
</comment>
<feature type="non-terminal residue" evidence="7">
    <location>
        <position position="271"/>
    </location>
</feature>
<keyword evidence="4 5" id="KW-0472">Membrane</keyword>
<proteinExistence type="predicted"/>
<dbReference type="InterPro" id="IPR047130">
    <property type="entry name" value="7TM_GPCR_Srsx_nematod"/>
</dbReference>
<gene>
    <name evidence="7" type="ORF">PMAYCL1PPCAC_28097</name>
</gene>
<dbReference type="Pfam" id="PF10320">
    <property type="entry name" value="7TM_GPCR_Srsx"/>
    <property type="match status" value="1"/>
</dbReference>
<dbReference type="PROSITE" id="PS50262">
    <property type="entry name" value="G_PROTEIN_RECEP_F1_2"/>
    <property type="match status" value="1"/>
</dbReference>
<evidence type="ECO:0000313" key="7">
    <source>
        <dbReference type="EMBL" id="GMR57902.1"/>
    </source>
</evidence>
<dbReference type="Proteomes" id="UP001328107">
    <property type="component" value="Unassembled WGS sequence"/>
</dbReference>
<comment type="caution">
    <text evidence="7">The sequence shown here is derived from an EMBL/GenBank/DDBJ whole genome shotgun (WGS) entry which is preliminary data.</text>
</comment>
<dbReference type="SMART" id="SM01381">
    <property type="entry name" value="7TM_GPCR_Srsx"/>
    <property type="match status" value="1"/>
</dbReference>
<dbReference type="PANTHER" id="PTHR23360">
    <property type="entry name" value="G-PROTEIN COUPLED RECEPTORS FAMILY 1 PROFILE DOMAIN-CONTAINING PROTEIN-RELATED"/>
    <property type="match status" value="1"/>
</dbReference>
<organism evidence="7 8">
    <name type="scientific">Pristionchus mayeri</name>
    <dbReference type="NCBI Taxonomy" id="1317129"/>
    <lineage>
        <taxon>Eukaryota</taxon>
        <taxon>Metazoa</taxon>
        <taxon>Ecdysozoa</taxon>
        <taxon>Nematoda</taxon>
        <taxon>Chromadorea</taxon>
        <taxon>Rhabditida</taxon>
        <taxon>Rhabditina</taxon>
        <taxon>Diplogasteromorpha</taxon>
        <taxon>Diplogasteroidea</taxon>
        <taxon>Neodiplogasteridae</taxon>
        <taxon>Pristionchus</taxon>
    </lineage>
</organism>
<evidence type="ECO:0000256" key="2">
    <source>
        <dbReference type="ARBA" id="ARBA00022692"/>
    </source>
</evidence>
<feature type="transmembrane region" description="Helical" evidence="5">
    <location>
        <begin position="96"/>
        <end position="117"/>
    </location>
</feature>
<evidence type="ECO:0000256" key="4">
    <source>
        <dbReference type="ARBA" id="ARBA00023136"/>
    </source>
</evidence>
<keyword evidence="8" id="KW-1185">Reference proteome</keyword>
<feature type="domain" description="G-protein coupled receptors family 1 profile" evidence="6">
    <location>
        <begin position="39"/>
        <end position="130"/>
    </location>
</feature>
<name>A0AAN5D8C4_9BILA</name>
<protein>
    <recommendedName>
        <fullName evidence="6">G-protein coupled receptors family 1 profile domain-containing protein</fullName>
    </recommendedName>
</protein>
<feature type="non-terminal residue" evidence="7">
    <location>
        <position position="1"/>
    </location>
</feature>
<reference evidence="8" key="1">
    <citation type="submission" date="2022-10" db="EMBL/GenBank/DDBJ databases">
        <title>Genome assembly of Pristionchus species.</title>
        <authorList>
            <person name="Yoshida K."/>
            <person name="Sommer R.J."/>
        </authorList>
    </citation>
    <scope>NUCLEOTIDE SEQUENCE [LARGE SCALE GENOMIC DNA]</scope>
    <source>
        <strain evidence="8">RS5460</strain>
    </source>
</reference>
<dbReference type="InterPro" id="IPR000276">
    <property type="entry name" value="GPCR_Rhodpsn"/>
</dbReference>
<feature type="transmembrane region" description="Helical" evidence="5">
    <location>
        <begin position="175"/>
        <end position="198"/>
    </location>
</feature>
<dbReference type="InterPro" id="IPR019424">
    <property type="entry name" value="7TM_GPCR_Srsx"/>
</dbReference>
<dbReference type="CDD" id="cd00637">
    <property type="entry name" value="7tm_classA_rhodopsin-like"/>
    <property type="match status" value="1"/>
</dbReference>
<evidence type="ECO:0000256" key="1">
    <source>
        <dbReference type="ARBA" id="ARBA00004370"/>
    </source>
</evidence>
<dbReference type="AlphaFoldDB" id="A0AAN5D8C4"/>
<feature type="transmembrane region" description="Helical" evidence="5">
    <location>
        <begin position="210"/>
        <end position="227"/>
    </location>
</feature>
<keyword evidence="3 5" id="KW-1133">Transmembrane helix</keyword>
<feature type="transmembrane region" description="Helical" evidence="5">
    <location>
        <begin position="247"/>
        <end position="269"/>
    </location>
</feature>
<evidence type="ECO:0000256" key="3">
    <source>
        <dbReference type="ARBA" id="ARBA00022989"/>
    </source>
</evidence>
<dbReference type="SUPFAM" id="SSF81321">
    <property type="entry name" value="Family A G protein-coupled receptor-like"/>
    <property type="match status" value="1"/>
</dbReference>